<dbReference type="GO" id="GO:0005524">
    <property type="term" value="F:ATP binding"/>
    <property type="evidence" value="ECO:0007669"/>
    <property type="project" value="UniProtKB-UniRule"/>
</dbReference>
<keyword evidence="13" id="KW-1185">Reference proteome</keyword>
<dbReference type="PANTHER" id="PTHR18866:SF33">
    <property type="entry name" value="METHYLCROTONOYL-COA CARBOXYLASE SUBUNIT ALPHA, MITOCHONDRIAL-RELATED"/>
    <property type="match status" value="1"/>
</dbReference>
<evidence type="ECO:0000256" key="6">
    <source>
        <dbReference type="ARBA" id="ARBA00022842"/>
    </source>
</evidence>
<dbReference type="Pfam" id="PF02785">
    <property type="entry name" value="Biotin_carb_C"/>
    <property type="match status" value="1"/>
</dbReference>
<dbReference type="InterPro" id="IPR005479">
    <property type="entry name" value="CPAse_ATP-bd"/>
</dbReference>
<dbReference type="FunFam" id="3.30.470.20:FF:000028">
    <property type="entry name" value="Methylcrotonoyl-CoA carboxylase subunit alpha, mitochondrial"/>
    <property type="match status" value="1"/>
</dbReference>
<dbReference type="InterPro" id="IPR011761">
    <property type="entry name" value="ATP-grasp"/>
</dbReference>
<evidence type="ECO:0000256" key="8">
    <source>
        <dbReference type="PROSITE-ProRule" id="PRU00409"/>
    </source>
</evidence>
<dbReference type="AlphaFoldDB" id="A0A058ZBH7"/>
<dbReference type="PANTHER" id="PTHR18866">
    <property type="entry name" value="CARBOXYLASE:PYRUVATE/ACETYL-COA/PROPIONYL-COA CARBOXYLASE"/>
    <property type="match status" value="1"/>
</dbReference>
<dbReference type="InterPro" id="IPR011764">
    <property type="entry name" value="Biotin_carboxylation_dom"/>
</dbReference>
<evidence type="ECO:0000256" key="1">
    <source>
        <dbReference type="ARBA" id="ARBA00001953"/>
    </source>
</evidence>
<dbReference type="FunFam" id="3.30.1490.20:FF:000018">
    <property type="entry name" value="Biotin carboxylase"/>
    <property type="match status" value="1"/>
</dbReference>
<dbReference type="Gene3D" id="2.40.50.100">
    <property type="match status" value="1"/>
</dbReference>
<evidence type="ECO:0000256" key="3">
    <source>
        <dbReference type="ARBA" id="ARBA00022723"/>
    </source>
</evidence>
<dbReference type="GeneID" id="20525900"/>
<dbReference type="OrthoDB" id="196847at2759"/>
<dbReference type="PROSITE" id="PS00867">
    <property type="entry name" value="CPSASE_2"/>
    <property type="match status" value="1"/>
</dbReference>
<dbReference type="FunFam" id="3.40.50.20:FF:000010">
    <property type="entry name" value="Propionyl-CoA carboxylase subunit alpha"/>
    <property type="match status" value="1"/>
</dbReference>
<keyword evidence="4 8" id="KW-0547">Nucleotide-binding</keyword>
<evidence type="ECO:0000256" key="4">
    <source>
        <dbReference type="ARBA" id="ARBA00022741"/>
    </source>
</evidence>
<dbReference type="PROSITE" id="PS50975">
    <property type="entry name" value="ATP_GRASP"/>
    <property type="match status" value="1"/>
</dbReference>
<evidence type="ECO:0000256" key="7">
    <source>
        <dbReference type="ARBA" id="ARBA00023267"/>
    </source>
</evidence>
<gene>
    <name evidence="12" type="ORF">H696_01175</name>
</gene>
<dbReference type="GO" id="GO:0005739">
    <property type="term" value="C:mitochondrion"/>
    <property type="evidence" value="ECO:0007669"/>
    <property type="project" value="TreeGrafter"/>
</dbReference>
<dbReference type="eggNOG" id="KOG0238">
    <property type="taxonomic scope" value="Eukaryota"/>
</dbReference>
<feature type="domain" description="Lipoyl-binding" evidence="9">
    <location>
        <begin position="670"/>
        <end position="745"/>
    </location>
</feature>
<dbReference type="InterPro" id="IPR005481">
    <property type="entry name" value="BC-like_N"/>
</dbReference>
<keyword evidence="5 8" id="KW-0067">ATP-binding</keyword>
<sequence length="753" mass="81995">MFRLGFSLARPSAGLGRTGTPVALRAFSSSPYNPHGYGSDPFGQKIAPRPYDGTKPFDKILIANRGEIACRVMRTAKRMGIKTVAVYSEPDANSLHVAMADEAVCVGPAASKDSYLNVPAILNAIETTGAQAVHPGYGFLSENSQFSDTLAKMGVAFIGPASYSISAMGDKIESKKIAEAARVNTIPGFNGVVEDVEHARQIANNIGYPVMVKASAGGGGKGMRIAWSDADLIDAYRLSKNEAAASFGDDRLLVEKFIANPRHIEIQVLGDKFGNTIYLNERECSIQRRNQKVIEEAPSSHIDPATRAAMGEQAVRLAQAVGYYSAGTVEMLVDDDRNFYFLEMNTRLQVEHPVTEYITGVDLVEQMINVAANRPLPLAQSDIGINGWSFESRVYAEDPVRYLPSVGRLRTYIEPEQAADVRVDSGIVEGSEISVYYDPMISKVITHGATRDEARMKMIDALDNYAIQGVRHNIPLIRDVLTAPRFVEGRITTNYLEEEYPEGFQGYSLKGIELDELLGVVGKIYAQTEAFKRSFNTETTAVLNDGPTAWDTHIRIAGVGEYRAVIHAATPERPVFMELVEENRVLGYDTDSWSPGQSIIHGAVLALDEGKATSYDPDGPMGDISLVSTPTSQFVCYTPLGFKLVHCGTEFDVQVLTHRQYLASKHMLPKAELDTSSVVLAPMPGTVVSIAVQPGDRVVEGQEVAIVEAMKMQNVLRASRDGIVKAVSIKAGSSVSADEVIIEFEPLPKKEAE</sequence>
<evidence type="ECO:0000313" key="12">
    <source>
        <dbReference type="EMBL" id="KCV71754.1"/>
    </source>
</evidence>
<keyword evidence="2" id="KW-0436">Ligase</keyword>
<dbReference type="InterPro" id="IPR011054">
    <property type="entry name" value="Rudment_hybrid_motif"/>
</dbReference>
<dbReference type="EMBL" id="KB932202">
    <property type="protein sequence ID" value="KCV71754.1"/>
    <property type="molecule type" value="Genomic_DNA"/>
</dbReference>
<dbReference type="Gene3D" id="3.40.50.20">
    <property type="match status" value="1"/>
</dbReference>
<dbReference type="PROSITE" id="PS50979">
    <property type="entry name" value="BC"/>
    <property type="match status" value="1"/>
</dbReference>
<dbReference type="UniPathway" id="UPA00945">
    <property type="reaction ID" value="UER00908"/>
</dbReference>
<evidence type="ECO:0000259" key="10">
    <source>
        <dbReference type="PROSITE" id="PS50975"/>
    </source>
</evidence>
<dbReference type="GO" id="GO:0046872">
    <property type="term" value="F:metal ion binding"/>
    <property type="evidence" value="ECO:0007669"/>
    <property type="project" value="UniProtKB-KW"/>
</dbReference>
<dbReference type="PROSITE" id="PS00866">
    <property type="entry name" value="CPSASE_1"/>
    <property type="match status" value="1"/>
</dbReference>
<dbReference type="FunFam" id="2.40.50.100:FF:000003">
    <property type="entry name" value="Acetyl-CoA carboxylase biotin carboxyl carrier protein"/>
    <property type="match status" value="1"/>
</dbReference>
<dbReference type="SUPFAM" id="SSF56059">
    <property type="entry name" value="Glutathione synthetase ATP-binding domain-like"/>
    <property type="match status" value="1"/>
</dbReference>
<dbReference type="Gene3D" id="3.30.1490.20">
    <property type="entry name" value="ATP-grasp fold, A domain"/>
    <property type="match status" value="1"/>
</dbReference>
<dbReference type="InterPro" id="IPR005482">
    <property type="entry name" value="Biotin_COase_C"/>
</dbReference>
<dbReference type="NCBIfam" id="NF006367">
    <property type="entry name" value="PRK08591.1"/>
    <property type="match status" value="1"/>
</dbReference>
<dbReference type="GO" id="GO:0004658">
    <property type="term" value="F:propionyl-CoA carboxylase activity"/>
    <property type="evidence" value="ECO:0007669"/>
    <property type="project" value="TreeGrafter"/>
</dbReference>
<evidence type="ECO:0000256" key="5">
    <source>
        <dbReference type="ARBA" id="ARBA00022840"/>
    </source>
</evidence>
<dbReference type="InterPro" id="IPR001882">
    <property type="entry name" value="Biotin_BS"/>
</dbReference>
<dbReference type="InterPro" id="IPR000089">
    <property type="entry name" value="Biotin_lipoyl"/>
</dbReference>
<reference evidence="12" key="1">
    <citation type="submission" date="2013-04" db="EMBL/GenBank/DDBJ databases">
        <title>The Genome Sequence of Fonticula alba ATCC 38817.</title>
        <authorList>
            <consortium name="The Broad Institute Genomics Platform"/>
            <person name="Russ C."/>
            <person name="Cuomo C."/>
            <person name="Burger G."/>
            <person name="Gray M.W."/>
            <person name="Holland P.W.H."/>
            <person name="King N."/>
            <person name="Lang F.B.F."/>
            <person name="Roger A.J."/>
            <person name="Ruiz-Trillo I."/>
            <person name="Brown M."/>
            <person name="Walker B."/>
            <person name="Young S."/>
            <person name="Zeng Q."/>
            <person name="Gargeya S."/>
            <person name="Fitzgerald M."/>
            <person name="Haas B."/>
            <person name="Abouelleil A."/>
            <person name="Allen A.W."/>
            <person name="Alvarado L."/>
            <person name="Arachchi H.M."/>
            <person name="Berlin A.M."/>
            <person name="Chapman S.B."/>
            <person name="Gainer-Dewar J."/>
            <person name="Goldberg J."/>
            <person name="Griggs A."/>
            <person name="Gujja S."/>
            <person name="Hansen M."/>
            <person name="Howarth C."/>
            <person name="Imamovic A."/>
            <person name="Ireland A."/>
            <person name="Larimer J."/>
            <person name="McCowan C."/>
            <person name="Murphy C."/>
            <person name="Pearson M."/>
            <person name="Poon T.W."/>
            <person name="Priest M."/>
            <person name="Roberts A."/>
            <person name="Saif S."/>
            <person name="Shea T."/>
            <person name="Sisk P."/>
            <person name="Sykes S."/>
            <person name="Wortman J."/>
            <person name="Nusbaum C."/>
            <person name="Birren B."/>
        </authorList>
    </citation>
    <scope>NUCLEOTIDE SEQUENCE [LARGE SCALE GENOMIC DNA]</scope>
    <source>
        <strain evidence="12">ATCC 38817</strain>
    </source>
</reference>
<accession>A0A058ZBH7</accession>
<feature type="domain" description="ATP-grasp" evidence="10">
    <location>
        <begin position="175"/>
        <end position="372"/>
    </location>
</feature>
<dbReference type="PROSITE" id="PS00188">
    <property type="entry name" value="BIOTIN"/>
    <property type="match status" value="1"/>
</dbReference>
<dbReference type="Gene3D" id="3.30.470.20">
    <property type="entry name" value="ATP-grasp fold, B domain"/>
    <property type="match status" value="1"/>
</dbReference>
<keyword evidence="7" id="KW-0092">Biotin</keyword>
<dbReference type="SUPFAM" id="SSF51230">
    <property type="entry name" value="Single hybrid motif"/>
    <property type="match status" value="1"/>
</dbReference>
<dbReference type="InterPro" id="IPR013815">
    <property type="entry name" value="ATP_grasp_subdomain_1"/>
</dbReference>
<dbReference type="InterPro" id="IPR011053">
    <property type="entry name" value="Single_hybrid_motif"/>
</dbReference>
<evidence type="ECO:0000313" key="13">
    <source>
        <dbReference type="Proteomes" id="UP000030693"/>
    </source>
</evidence>
<dbReference type="InterPro" id="IPR050856">
    <property type="entry name" value="Biotin_carboxylase_complex"/>
</dbReference>
<dbReference type="RefSeq" id="XP_009493332.1">
    <property type="nucleotide sequence ID" value="XM_009495057.1"/>
</dbReference>
<keyword evidence="3" id="KW-0479">Metal-binding</keyword>
<protein>
    <submittedName>
        <fullName evidence="12">Propionyl-CoA carboxylase alpha chain</fullName>
    </submittedName>
</protein>
<dbReference type="STRING" id="691883.A0A058ZBH7"/>
<dbReference type="SUPFAM" id="SSF52440">
    <property type="entry name" value="PreATP-grasp domain"/>
    <property type="match status" value="1"/>
</dbReference>
<dbReference type="SMART" id="SM00878">
    <property type="entry name" value="Biotin_carb_C"/>
    <property type="match status" value="1"/>
</dbReference>
<feature type="domain" description="Biotin carboxylation" evidence="11">
    <location>
        <begin position="56"/>
        <end position="501"/>
    </location>
</feature>
<dbReference type="InterPro" id="IPR016185">
    <property type="entry name" value="PreATP-grasp_dom_sf"/>
</dbReference>
<dbReference type="OMA" id="HEIQVTC"/>
<dbReference type="PROSITE" id="PS50968">
    <property type="entry name" value="BIOTINYL_LIPOYL"/>
    <property type="match status" value="1"/>
</dbReference>
<dbReference type="Pfam" id="PF02786">
    <property type="entry name" value="CPSase_L_D2"/>
    <property type="match status" value="1"/>
</dbReference>
<evidence type="ECO:0000259" key="9">
    <source>
        <dbReference type="PROSITE" id="PS50968"/>
    </source>
</evidence>
<dbReference type="SUPFAM" id="SSF51246">
    <property type="entry name" value="Rudiment single hybrid motif"/>
    <property type="match status" value="1"/>
</dbReference>
<keyword evidence="6" id="KW-0460">Magnesium</keyword>
<dbReference type="CDD" id="cd06850">
    <property type="entry name" value="biotinyl_domain"/>
    <property type="match status" value="1"/>
</dbReference>
<name>A0A058ZBH7_FONAL</name>
<dbReference type="Pfam" id="PF00289">
    <property type="entry name" value="Biotin_carb_N"/>
    <property type="match status" value="1"/>
</dbReference>
<dbReference type="Proteomes" id="UP000030693">
    <property type="component" value="Unassembled WGS sequence"/>
</dbReference>
<proteinExistence type="predicted"/>
<evidence type="ECO:0000256" key="2">
    <source>
        <dbReference type="ARBA" id="ARBA00022598"/>
    </source>
</evidence>
<comment type="cofactor">
    <cofactor evidence="1">
        <name>biotin</name>
        <dbReference type="ChEBI" id="CHEBI:57586"/>
    </cofactor>
</comment>
<dbReference type="Pfam" id="PF00364">
    <property type="entry name" value="Biotin_lipoyl"/>
    <property type="match status" value="1"/>
</dbReference>
<evidence type="ECO:0000259" key="11">
    <source>
        <dbReference type="PROSITE" id="PS50979"/>
    </source>
</evidence>
<organism evidence="12">
    <name type="scientific">Fonticula alba</name>
    <name type="common">Slime mold</name>
    <dbReference type="NCBI Taxonomy" id="691883"/>
    <lineage>
        <taxon>Eukaryota</taxon>
        <taxon>Rotosphaerida</taxon>
        <taxon>Fonticulaceae</taxon>
        <taxon>Fonticula</taxon>
    </lineage>
</organism>